<sequence length="601" mass="64671">MYCLLYSQANMRRLLLFLFVALVASGIRFSSGAVLKRMGTTSRLINGDLVENWRDAPYMASLFVEEYGSDSLLCSGAFVDTDVVATAAHCVSSLDASATVKVCAGTVLADPKSPGCREAADVRMPQGWSLFTHGDGYDLALIKLKSPMPSRTVKPISVSFDSIPSGTVADAIGFGDYTQYVEYDWKMRVVDTKIVTSSKCKVTKKISVDTSKFICADGNYDGSEGSACYGDSGGPLVLRGEKAEDDILVGILSFGITVGGYCRTDMEAGFTKLSDPSHKRFLTDASQDLGCALSVVKGNSGEPSGPEPTNDPGKPVETSNPEPISSGGKASGYVDFELGKKARLCKTTKLRNGAPAFRDIQLTQQHMLSDDNDVRTVAWLGAVGADGKVEICVALIGAEEWDGVVRVWYTRTQGLFKICRRTMSKDECARSVKSKSLAFGAGRVCSRVFSPPMSRNWKRPTFDEVAVLTTANVASQPASSFLFIKPKSLKRVASVCVVGANPKKEDTTRRRVSTLVVKPGGPFSSERVRMVLKPGRISCQSISDQRVPTSTNGVMVGLISKTLDDSFATWVRIRKGQLQVCIAAISELAGSTPVLANVVRF</sequence>
<name>A0A7S2ZRB8_9RHOD</name>
<accession>A0A7S2ZRB8</accession>
<dbReference type="InterPro" id="IPR043504">
    <property type="entry name" value="Peptidase_S1_PA_chymotrypsin"/>
</dbReference>
<dbReference type="PANTHER" id="PTHR24276">
    <property type="entry name" value="POLYSERASE-RELATED"/>
    <property type="match status" value="1"/>
</dbReference>
<dbReference type="InterPro" id="IPR001254">
    <property type="entry name" value="Trypsin_dom"/>
</dbReference>
<dbReference type="InterPro" id="IPR001314">
    <property type="entry name" value="Peptidase_S1A"/>
</dbReference>
<dbReference type="PRINTS" id="PR00722">
    <property type="entry name" value="CHYMOTRYPSIN"/>
</dbReference>
<reference evidence="7" key="1">
    <citation type="submission" date="2021-01" db="EMBL/GenBank/DDBJ databases">
        <authorList>
            <person name="Corre E."/>
            <person name="Pelletier E."/>
            <person name="Niang G."/>
            <person name="Scheremetjew M."/>
            <person name="Finn R."/>
            <person name="Kale V."/>
            <person name="Holt S."/>
            <person name="Cochrane G."/>
            <person name="Meng A."/>
            <person name="Brown T."/>
            <person name="Cohen L."/>
        </authorList>
    </citation>
    <scope>NUCLEOTIDE SEQUENCE</scope>
    <source>
        <strain evidence="7">CCMP 769</strain>
    </source>
</reference>
<evidence type="ECO:0000256" key="1">
    <source>
        <dbReference type="ARBA" id="ARBA00007664"/>
    </source>
</evidence>
<dbReference type="InterPro" id="IPR009003">
    <property type="entry name" value="Peptidase_S1_PA"/>
</dbReference>
<dbReference type="Gene3D" id="2.40.10.10">
    <property type="entry name" value="Trypsin-like serine proteases"/>
    <property type="match status" value="1"/>
</dbReference>
<evidence type="ECO:0000313" key="6">
    <source>
        <dbReference type="EMBL" id="CAE0048799.1"/>
    </source>
</evidence>
<protein>
    <recommendedName>
        <fullName evidence="4">Peptidase S1 domain-containing protein</fullName>
    </recommendedName>
</protein>
<dbReference type="EMBL" id="HBHW01021976">
    <property type="protein sequence ID" value="CAE0048798.1"/>
    <property type="molecule type" value="Transcribed_RNA"/>
</dbReference>
<keyword evidence="2" id="KW-1015">Disulfide bond</keyword>
<dbReference type="EMBL" id="HBHW01021978">
    <property type="protein sequence ID" value="CAE0048800.1"/>
    <property type="molecule type" value="Transcribed_RNA"/>
</dbReference>
<dbReference type="PROSITE" id="PS00135">
    <property type="entry name" value="TRYPSIN_SER"/>
    <property type="match status" value="1"/>
</dbReference>
<dbReference type="SUPFAM" id="SSF50494">
    <property type="entry name" value="Trypsin-like serine proteases"/>
    <property type="match status" value="1"/>
</dbReference>
<evidence type="ECO:0000313" key="8">
    <source>
        <dbReference type="EMBL" id="CAE0048803.1"/>
    </source>
</evidence>
<evidence type="ECO:0000259" key="4">
    <source>
        <dbReference type="PROSITE" id="PS50240"/>
    </source>
</evidence>
<dbReference type="EMBL" id="HBHW01021982">
    <property type="protein sequence ID" value="CAE0048803.1"/>
    <property type="molecule type" value="Transcribed_RNA"/>
</dbReference>
<dbReference type="InterPro" id="IPR033116">
    <property type="entry name" value="TRYPSIN_SER"/>
</dbReference>
<comment type="similarity">
    <text evidence="1">Belongs to the peptidase S1 family.</text>
</comment>
<dbReference type="PANTHER" id="PTHR24276:SF98">
    <property type="entry name" value="FI18310P1-RELATED"/>
    <property type="match status" value="1"/>
</dbReference>
<evidence type="ECO:0000256" key="3">
    <source>
        <dbReference type="SAM" id="MobiDB-lite"/>
    </source>
</evidence>
<dbReference type="SMART" id="SM00020">
    <property type="entry name" value="Tryp_SPc"/>
    <property type="match status" value="1"/>
</dbReference>
<gene>
    <name evidence="5" type="ORF">RMAR00112_LOCUS16795</name>
    <name evidence="6" type="ORF">RMAR00112_LOCUS16796</name>
    <name evidence="7" type="ORF">RMAR00112_LOCUS16797</name>
    <name evidence="8" type="ORF">RMAR00112_LOCUS16800</name>
</gene>
<dbReference type="Pfam" id="PF00089">
    <property type="entry name" value="Trypsin"/>
    <property type="match status" value="1"/>
</dbReference>
<proteinExistence type="inferred from homology"/>
<evidence type="ECO:0000256" key="2">
    <source>
        <dbReference type="ARBA" id="ARBA00023157"/>
    </source>
</evidence>
<evidence type="ECO:0000313" key="5">
    <source>
        <dbReference type="EMBL" id="CAE0048798.1"/>
    </source>
</evidence>
<evidence type="ECO:0000313" key="7">
    <source>
        <dbReference type="EMBL" id="CAE0048800.1"/>
    </source>
</evidence>
<feature type="region of interest" description="Disordered" evidence="3">
    <location>
        <begin position="296"/>
        <end position="329"/>
    </location>
</feature>
<dbReference type="GO" id="GO:0004252">
    <property type="term" value="F:serine-type endopeptidase activity"/>
    <property type="evidence" value="ECO:0007669"/>
    <property type="project" value="InterPro"/>
</dbReference>
<feature type="domain" description="Peptidase S1" evidence="4">
    <location>
        <begin position="44"/>
        <end position="287"/>
    </location>
</feature>
<dbReference type="GO" id="GO:0006508">
    <property type="term" value="P:proteolysis"/>
    <property type="evidence" value="ECO:0007669"/>
    <property type="project" value="InterPro"/>
</dbReference>
<dbReference type="EMBL" id="HBHW01021977">
    <property type="protein sequence ID" value="CAE0048799.1"/>
    <property type="molecule type" value="Transcribed_RNA"/>
</dbReference>
<dbReference type="InterPro" id="IPR050430">
    <property type="entry name" value="Peptidase_S1"/>
</dbReference>
<dbReference type="PROSITE" id="PS50240">
    <property type="entry name" value="TRYPSIN_DOM"/>
    <property type="match status" value="1"/>
</dbReference>
<organism evidence="7">
    <name type="scientific">Rhodosorus marinus</name>
    <dbReference type="NCBI Taxonomy" id="101924"/>
    <lineage>
        <taxon>Eukaryota</taxon>
        <taxon>Rhodophyta</taxon>
        <taxon>Stylonematophyceae</taxon>
        <taxon>Stylonematales</taxon>
        <taxon>Stylonemataceae</taxon>
        <taxon>Rhodosorus</taxon>
    </lineage>
</organism>
<dbReference type="AlphaFoldDB" id="A0A7S2ZRB8"/>